<proteinExistence type="predicted"/>
<dbReference type="eggNOG" id="ENOG502R3JH">
    <property type="taxonomic scope" value="Eukaryota"/>
</dbReference>
<dbReference type="InParanoid" id="A0A1D6ERQ6"/>
<reference evidence="1" key="1">
    <citation type="submission" date="2015-12" db="EMBL/GenBank/DDBJ databases">
        <title>Update maize B73 reference genome by single molecule sequencing technologies.</title>
        <authorList>
            <consortium name="Maize Genome Sequencing Project"/>
            <person name="Ware D."/>
        </authorList>
    </citation>
    <scope>NUCLEOTIDE SEQUENCE [LARGE SCALE GENOMIC DNA]</scope>
    <source>
        <tissue evidence="1">Seedling</tissue>
    </source>
</reference>
<dbReference type="EMBL" id="CM007648">
    <property type="protein sequence ID" value="ONM22420.1"/>
    <property type="molecule type" value="Genomic_DNA"/>
</dbReference>
<gene>
    <name evidence="1" type="ORF">ZEAMMB73_Zm00001d005965</name>
</gene>
<evidence type="ECO:0000313" key="1">
    <source>
        <dbReference type="EMBL" id="ONM22420.1"/>
    </source>
</evidence>
<dbReference type="PaxDb" id="4577-GRMZM2G137551_P01"/>
<dbReference type="OMA" id="TGHRHNH"/>
<dbReference type="ExpressionAtlas" id="A0A1D6ERQ6">
    <property type="expression patterns" value="baseline"/>
</dbReference>
<name>A0A1D6ERQ6_MAIZE</name>
<protein>
    <submittedName>
        <fullName evidence="1">Uncharacterized protein</fullName>
    </submittedName>
</protein>
<sequence>MRCAGVLLPLLLLSLSAASTAEAHKERLGDAAAALSTGRRWLTGRKTLAAPGRDEVVEGAKKSTGANQEADAPDLRKLYMARVICLYCQAAISFQCKRSEGPVTHATFQAPRHAGGGGGGTDTSAPEILAGMDYNYRLDARRHRPINNGAPLVELAAGTP</sequence>
<organism evidence="1">
    <name type="scientific">Zea mays</name>
    <name type="common">Maize</name>
    <dbReference type="NCBI Taxonomy" id="4577"/>
    <lineage>
        <taxon>Eukaryota</taxon>
        <taxon>Viridiplantae</taxon>
        <taxon>Streptophyta</taxon>
        <taxon>Embryophyta</taxon>
        <taxon>Tracheophyta</taxon>
        <taxon>Spermatophyta</taxon>
        <taxon>Magnoliopsida</taxon>
        <taxon>Liliopsida</taxon>
        <taxon>Poales</taxon>
        <taxon>Poaceae</taxon>
        <taxon>PACMAD clade</taxon>
        <taxon>Panicoideae</taxon>
        <taxon>Andropogonodae</taxon>
        <taxon>Andropogoneae</taxon>
        <taxon>Tripsacinae</taxon>
        <taxon>Zea</taxon>
    </lineage>
</organism>
<accession>A0A1D6ERQ6</accession>
<dbReference type="AlphaFoldDB" id="A0A1D6ERQ6"/>